<dbReference type="GO" id="GO:0008168">
    <property type="term" value="F:methyltransferase activity"/>
    <property type="evidence" value="ECO:0007669"/>
    <property type="project" value="TreeGrafter"/>
</dbReference>
<dbReference type="SUPFAM" id="SSF53335">
    <property type="entry name" value="S-adenosyl-L-methionine-dependent methyltransferases"/>
    <property type="match status" value="1"/>
</dbReference>
<dbReference type="PANTHER" id="PTHR43591:SF105">
    <property type="entry name" value="METHYLTRANSFERASE DOMAIN-CONTAINING PROTEIN-RELATED"/>
    <property type="match status" value="1"/>
</dbReference>
<keyword evidence="4" id="KW-1185">Reference proteome</keyword>
<dbReference type="AlphaFoldDB" id="A0A0G4M2P6"/>
<feature type="compositionally biased region" description="Basic residues" evidence="2">
    <location>
        <begin position="1"/>
        <end position="21"/>
    </location>
</feature>
<feature type="compositionally biased region" description="Basic and acidic residues" evidence="2">
    <location>
        <begin position="86"/>
        <end position="122"/>
    </location>
</feature>
<organism evidence="3 4">
    <name type="scientific">Verticillium longisporum</name>
    <name type="common">Verticillium dahliae var. longisporum</name>
    <dbReference type="NCBI Taxonomy" id="100787"/>
    <lineage>
        <taxon>Eukaryota</taxon>
        <taxon>Fungi</taxon>
        <taxon>Dikarya</taxon>
        <taxon>Ascomycota</taxon>
        <taxon>Pezizomycotina</taxon>
        <taxon>Sordariomycetes</taxon>
        <taxon>Hypocreomycetidae</taxon>
        <taxon>Glomerellales</taxon>
        <taxon>Plectosphaerellaceae</taxon>
        <taxon>Verticillium</taxon>
    </lineage>
</organism>
<dbReference type="EMBL" id="CVQH01020640">
    <property type="protein sequence ID" value="CRK28125.1"/>
    <property type="molecule type" value="Genomic_DNA"/>
</dbReference>
<evidence type="ECO:0008006" key="5">
    <source>
        <dbReference type="Google" id="ProtNLM"/>
    </source>
</evidence>
<evidence type="ECO:0000313" key="4">
    <source>
        <dbReference type="Proteomes" id="UP000044602"/>
    </source>
</evidence>
<sequence>MARNRRSKKRSGTCPRSRAHHNQSLDGIGTGTMSTLSTEGKSSDGGLSSDRLDSEGGTYTEMTSVTGSEELNSAVGALAADHHADANMSDDHSTSAPNDSEHPALVDAHDPDEPLPTERDMEMASTRSITEQDLDYRWEHGRRYCGPHYHMPNDEYEQCRMSLIHRIYFDIFDGELSSVALHDPDRILDIGTGIGEWAIGVSDAFPDCEVIGTDISAIQPTSVPANCFFEIDDAELEWTREPDSFDLVHFRDMLGAFEDWNFIYQEAFTVIKPGGWIELVDIDDSSSALKAFLSSFPEESDIHRLVRDLTLSTTKSGRPRGLQHLSPSLLHRAGFVDIKMTEHVIPINIEAGGGKLWLISCIDGLEASTLRPLTQHMGWEADEVKEACLNVAREVTRFARDPIKAKGLNVKIRSVVGRKPTTTIPPEEQGRGEEPEFVPQVVMHDMRLE</sequence>
<dbReference type="Pfam" id="PF13489">
    <property type="entry name" value="Methyltransf_23"/>
    <property type="match status" value="1"/>
</dbReference>
<accession>A0A0G4M2P6</accession>
<feature type="region of interest" description="Disordered" evidence="2">
    <location>
        <begin position="1"/>
        <end position="68"/>
    </location>
</feature>
<dbReference type="InterPro" id="IPR029063">
    <property type="entry name" value="SAM-dependent_MTases_sf"/>
</dbReference>
<evidence type="ECO:0000256" key="2">
    <source>
        <dbReference type="SAM" id="MobiDB-lite"/>
    </source>
</evidence>
<comment type="similarity">
    <text evidence="1">Belongs to the methyltransferase superfamily. LaeA methyltransferase family.</text>
</comment>
<dbReference type="STRING" id="100787.A0A0G4M2P6"/>
<reference evidence="3 4" key="1">
    <citation type="submission" date="2015-05" db="EMBL/GenBank/DDBJ databases">
        <authorList>
            <person name="Wang D.B."/>
            <person name="Wang M."/>
        </authorList>
    </citation>
    <scope>NUCLEOTIDE SEQUENCE [LARGE SCALE GENOMIC DNA]</scope>
    <source>
        <strain evidence="3">VL1</strain>
    </source>
</reference>
<dbReference type="PANTHER" id="PTHR43591">
    <property type="entry name" value="METHYLTRANSFERASE"/>
    <property type="match status" value="1"/>
</dbReference>
<feature type="region of interest" description="Disordered" evidence="2">
    <location>
        <begin position="86"/>
        <end position="127"/>
    </location>
</feature>
<dbReference type="CDD" id="cd02440">
    <property type="entry name" value="AdoMet_MTases"/>
    <property type="match status" value="1"/>
</dbReference>
<proteinExistence type="inferred from homology"/>
<name>A0A0G4M2P6_VERLO</name>
<gene>
    <name evidence="3" type="ORF">BN1708_004562</name>
</gene>
<evidence type="ECO:0000256" key="1">
    <source>
        <dbReference type="ARBA" id="ARBA00038158"/>
    </source>
</evidence>
<dbReference type="Proteomes" id="UP000044602">
    <property type="component" value="Unassembled WGS sequence"/>
</dbReference>
<dbReference type="Gene3D" id="3.40.50.150">
    <property type="entry name" value="Vaccinia Virus protein VP39"/>
    <property type="match status" value="1"/>
</dbReference>
<protein>
    <recommendedName>
        <fullName evidence="5">Methyltransferase domain-containing protein</fullName>
    </recommendedName>
</protein>
<evidence type="ECO:0000313" key="3">
    <source>
        <dbReference type="EMBL" id="CRK28125.1"/>
    </source>
</evidence>